<feature type="domain" description="Bacterial phospholipase C C-terminal" evidence="2">
    <location>
        <begin position="553"/>
        <end position="639"/>
    </location>
</feature>
<evidence type="ECO:0000259" key="2">
    <source>
        <dbReference type="Pfam" id="PF05506"/>
    </source>
</evidence>
<keyword evidence="1 3" id="KW-0378">Hydrolase</keyword>
<evidence type="ECO:0000256" key="1">
    <source>
        <dbReference type="ARBA" id="ARBA00022801"/>
    </source>
</evidence>
<dbReference type="InterPro" id="IPR017767">
    <property type="entry name" value="PC-PLC"/>
</dbReference>
<name>A0ABU1JGF9_9PROT</name>
<feature type="domain" description="Bacterial phospholipase C C-terminal" evidence="2">
    <location>
        <begin position="650"/>
        <end position="730"/>
    </location>
</feature>
<dbReference type="Gene3D" id="3.40.720.10">
    <property type="entry name" value="Alkaline Phosphatase, subunit A"/>
    <property type="match status" value="2"/>
</dbReference>
<keyword evidence="4" id="KW-1185">Reference proteome</keyword>
<evidence type="ECO:0000313" key="3">
    <source>
        <dbReference type="EMBL" id="MDR6287636.1"/>
    </source>
</evidence>
<sequence>MSAASVGVAAGGSAWLDLVQRALATEPHRVHNDIRDVEHVVIFMQENRSFDHYFGMLPGVRGFGDPRPVPLPSGKPVWYQPEGTNPTVKISDHVSHDKWTAKDTWYQPDRSKRQSRYVLPFALSGTAGTANFQYAGDLDHSWKASQDIWQDWDVWVPLKSKQTMGYLTPEDLPFYTLLANNFTVCDAYHCSVFAATDPNRLYLWSGTCPPPMNFPDNYSRDDKGNEVYVADIRNDNNSKITPAMYGDSPTAKKTAVAAGVADWLTYAEVLEKNDVSWKVFQEYDNYGDNYLQYFKNFRIDSTGKPISQSRDDRFKGLYEHGRTFAASSTVLGESVIDQFQKAMESPEGLPQVSWIVAPYKYCEHPSAAPGDGENFTAAILNALVQNPKVWAKTVFLIMYDENDGYFDHVPAPIPPITNAYGQTTLAQCGADEIMTGTTPVGLGPRVPMLVISPWSVGGRVCSQLFDHTSVLRFLEEWQIAKGADPRKIRCPNISPWRRTVCGDLTSAFDFSGGKNWPAAVKTVPTPLKNGTGPLAVPNPQALPSVTYPFKRAACPLPYRFFVHENVTRDGEFGIDFDNLGKVGAHFIAYRNPGQDRQAAYHYTVEGGRSLTATLQPDDVDGQYHWSVFGPDGYLAEFKGIADQPNRRRKPEVRLDYDRDGRGVRVTLRNSDDRPCEFEVSEAYNSLTRTQSVRARSTEELHFSVSRSLSWFDVSVRLKSEPGFLRRFSGRVQTADEAWSDPAIGKPQPA</sequence>
<accession>A0ABU1JGF9</accession>
<proteinExistence type="predicted"/>
<gene>
    <name evidence="3" type="ORF">E9232_000135</name>
</gene>
<dbReference type="NCBIfam" id="TIGR03396">
    <property type="entry name" value="PC_PLC"/>
    <property type="match status" value="1"/>
</dbReference>
<dbReference type="EMBL" id="JAVDPW010000001">
    <property type="protein sequence ID" value="MDR6287636.1"/>
    <property type="molecule type" value="Genomic_DNA"/>
</dbReference>
<dbReference type="PANTHER" id="PTHR31956:SF1">
    <property type="entry name" value="NON-SPECIFIC PHOSPHOLIPASE C1"/>
    <property type="match status" value="1"/>
</dbReference>
<protein>
    <submittedName>
        <fullName evidence="3">Phospholipase C</fullName>
        <ecNumber evidence="3">3.1.4.3</ecNumber>
    </submittedName>
</protein>
<dbReference type="EC" id="3.1.4.3" evidence="3"/>
<dbReference type="InterPro" id="IPR017850">
    <property type="entry name" value="Alkaline_phosphatase_core_sf"/>
</dbReference>
<dbReference type="Proteomes" id="UP001262410">
    <property type="component" value="Unassembled WGS sequence"/>
</dbReference>
<dbReference type="PANTHER" id="PTHR31956">
    <property type="entry name" value="NON-SPECIFIC PHOSPHOLIPASE C4-RELATED"/>
    <property type="match status" value="1"/>
</dbReference>
<reference evidence="3 4" key="1">
    <citation type="submission" date="2023-07" db="EMBL/GenBank/DDBJ databases">
        <title>Sorghum-associated microbial communities from plants grown in Nebraska, USA.</title>
        <authorList>
            <person name="Schachtman D."/>
        </authorList>
    </citation>
    <scope>NUCLEOTIDE SEQUENCE [LARGE SCALE GENOMIC DNA]</scope>
    <source>
        <strain evidence="3 4">584</strain>
    </source>
</reference>
<dbReference type="InterPro" id="IPR008475">
    <property type="entry name" value="PLipase_C_C"/>
</dbReference>
<dbReference type="GO" id="GO:0034480">
    <property type="term" value="F:phosphatidylcholine phospholipase C activity"/>
    <property type="evidence" value="ECO:0007669"/>
    <property type="project" value="UniProtKB-EC"/>
</dbReference>
<dbReference type="Pfam" id="PF05506">
    <property type="entry name" value="PLipase_C_C"/>
    <property type="match status" value="2"/>
</dbReference>
<organism evidence="3 4">
    <name type="scientific">Inquilinus ginsengisoli</name>
    <dbReference type="NCBI Taxonomy" id="363840"/>
    <lineage>
        <taxon>Bacteria</taxon>
        <taxon>Pseudomonadati</taxon>
        <taxon>Pseudomonadota</taxon>
        <taxon>Alphaproteobacteria</taxon>
        <taxon>Rhodospirillales</taxon>
        <taxon>Rhodospirillaceae</taxon>
        <taxon>Inquilinus</taxon>
    </lineage>
</organism>
<evidence type="ECO:0000313" key="4">
    <source>
        <dbReference type="Proteomes" id="UP001262410"/>
    </source>
</evidence>
<dbReference type="InterPro" id="IPR007312">
    <property type="entry name" value="Phosphoesterase"/>
</dbReference>
<comment type="caution">
    <text evidence="3">The sequence shown here is derived from an EMBL/GenBank/DDBJ whole genome shotgun (WGS) entry which is preliminary data.</text>
</comment>
<dbReference type="Pfam" id="PF04185">
    <property type="entry name" value="Phosphoesterase"/>
    <property type="match status" value="1"/>
</dbReference>